<name>A0A0A2C466_PROMR</name>
<dbReference type="Gene3D" id="2.40.128.20">
    <property type="match status" value="1"/>
</dbReference>
<comment type="similarity">
    <text evidence="1 3">Belongs to the CpcS/CpeS biliprotein lyase family.</text>
</comment>
<comment type="caution">
    <text evidence="4">The sequence shown here is derived from an EMBL/GenBank/DDBJ whole genome shotgun (WGS) entry which is preliminary data.</text>
</comment>
<evidence type="ECO:0000313" key="4">
    <source>
        <dbReference type="EMBL" id="KGG20332.1"/>
    </source>
</evidence>
<dbReference type="AlphaFoldDB" id="A0A0A2C466"/>
<dbReference type="EC" id="4.-.-.-" evidence="3"/>
<dbReference type="InterPro" id="IPR012674">
    <property type="entry name" value="Calycin"/>
</dbReference>
<dbReference type="Proteomes" id="UP000030392">
    <property type="component" value="Unassembled WGS sequence"/>
</dbReference>
<dbReference type="GO" id="GO:0016829">
    <property type="term" value="F:lyase activity"/>
    <property type="evidence" value="ECO:0007669"/>
    <property type="project" value="UniProtKB-KW"/>
</dbReference>
<dbReference type="HAMAP" id="MF_01459">
    <property type="entry name" value="Chrphore_lyase_CpxS"/>
    <property type="match status" value="1"/>
</dbReference>
<evidence type="ECO:0000256" key="1">
    <source>
        <dbReference type="ARBA" id="ARBA00010681"/>
    </source>
</evidence>
<dbReference type="CDD" id="cd16339">
    <property type="entry name" value="CpcS"/>
    <property type="match status" value="1"/>
</dbReference>
<dbReference type="Pfam" id="PF09367">
    <property type="entry name" value="CpeS"/>
    <property type="match status" value="1"/>
</dbReference>
<accession>A0A0A2C466</accession>
<reference evidence="5" key="1">
    <citation type="journal article" date="2014" name="Sci. Data">
        <title>Genomes of diverse isolates of the marine cyanobacterium Prochlorococcus.</title>
        <authorList>
            <person name="Biller S."/>
            <person name="Berube P."/>
            <person name="Thompson J."/>
            <person name="Kelly L."/>
            <person name="Roggensack S."/>
            <person name="Awad L."/>
            <person name="Roache-Johnson K."/>
            <person name="Ding H."/>
            <person name="Giovannoni S.J."/>
            <person name="Moore L.R."/>
            <person name="Chisholm S.W."/>
        </authorList>
    </citation>
    <scope>NUCLEOTIDE SEQUENCE [LARGE SCALE GENOMIC DNA]</scope>
    <source>
        <strain evidence="5">PAC1</strain>
    </source>
</reference>
<organism evidence="4 5">
    <name type="scientific">Prochlorococcus marinus str. PAC1</name>
    <dbReference type="NCBI Taxonomy" id="59924"/>
    <lineage>
        <taxon>Bacteria</taxon>
        <taxon>Bacillati</taxon>
        <taxon>Cyanobacteriota</taxon>
        <taxon>Cyanophyceae</taxon>
        <taxon>Synechococcales</taxon>
        <taxon>Prochlorococcaceae</taxon>
        <taxon>Prochlorococcus</taxon>
    </lineage>
</organism>
<proteinExistence type="inferred from homology"/>
<dbReference type="RefSeq" id="WP_036906279.1">
    <property type="nucleotide sequence ID" value="NZ_CP138967.1"/>
</dbReference>
<dbReference type="GO" id="GO:0017006">
    <property type="term" value="P:protein-tetrapyrrole linkage"/>
    <property type="evidence" value="ECO:0007669"/>
    <property type="project" value="UniProtKB-UniRule"/>
</dbReference>
<dbReference type="EMBL" id="JNAX01000012">
    <property type="protein sequence ID" value="KGG20332.1"/>
    <property type="molecule type" value="Genomic_DNA"/>
</dbReference>
<protein>
    <recommendedName>
        <fullName evidence="3">Chromophore lyase CpcS/CpeS</fullName>
        <ecNumber evidence="3">4.-.-.-</ecNumber>
    </recommendedName>
</protein>
<sequence length="178" mass="20172">MNIKEFFLKSVGEWNSMRSGHSLAFQEFEEIRSKIKISPSKPNDARVIKFLKDNLITTKAVNKAFLISWEAKSEWGEENQNGNSSGESILVPIEVSKTEGKIVRSVGYTEAIQVVSLYKILGDGTLIIYSEYSHICTEERIWFISNNLRSRSSVTRSLDSLAILQTSYASEIRSLKNQ</sequence>
<keyword evidence="2 3" id="KW-0456">Lyase</keyword>
<evidence type="ECO:0000256" key="3">
    <source>
        <dbReference type="HAMAP-Rule" id="MF_01459"/>
    </source>
</evidence>
<comment type="function">
    <text evidence="3">Covalently attaches a chromophore to Cys residue(s) of phycobiliproteins.</text>
</comment>
<dbReference type="InterPro" id="IPR018536">
    <property type="entry name" value="CpcS/CpeS"/>
</dbReference>
<gene>
    <name evidence="3" type="primary">cpcS</name>
    <name evidence="4" type="ORF">EV03_1294</name>
</gene>
<evidence type="ECO:0000313" key="5">
    <source>
        <dbReference type="Proteomes" id="UP000030392"/>
    </source>
</evidence>
<evidence type="ECO:0000256" key="2">
    <source>
        <dbReference type="ARBA" id="ARBA00023239"/>
    </source>
</evidence>